<keyword evidence="2" id="KW-0812">Transmembrane</keyword>
<dbReference type="InterPro" id="IPR016047">
    <property type="entry name" value="M23ase_b-sheet_dom"/>
</dbReference>
<evidence type="ECO:0000256" key="1">
    <source>
        <dbReference type="SAM" id="MobiDB-lite"/>
    </source>
</evidence>
<feature type="compositionally biased region" description="Low complexity" evidence="1">
    <location>
        <begin position="58"/>
        <end position="74"/>
    </location>
</feature>
<feature type="region of interest" description="Disordered" evidence="1">
    <location>
        <begin position="45"/>
        <end position="139"/>
    </location>
</feature>
<keyword evidence="2" id="KW-0472">Membrane</keyword>
<evidence type="ECO:0000313" key="5">
    <source>
        <dbReference type="Proteomes" id="UP000192775"/>
    </source>
</evidence>
<dbReference type="Pfam" id="PF01551">
    <property type="entry name" value="Peptidase_M23"/>
    <property type="match status" value="1"/>
</dbReference>
<feature type="domain" description="M23ase beta-sheet core" evidence="3">
    <location>
        <begin position="264"/>
        <end position="366"/>
    </location>
</feature>
<dbReference type="Gene3D" id="2.70.70.10">
    <property type="entry name" value="Glucose Permease (Domain IIA)"/>
    <property type="match status" value="1"/>
</dbReference>
<organism evidence="4 5">
    <name type="scientific">Cnuibacter physcomitrellae</name>
    <dbReference type="NCBI Taxonomy" id="1619308"/>
    <lineage>
        <taxon>Bacteria</taxon>
        <taxon>Bacillati</taxon>
        <taxon>Actinomycetota</taxon>
        <taxon>Actinomycetes</taxon>
        <taxon>Micrococcales</taxon>
        <taxon>Microbacteriaceae</taxon>
        <taxon>Cnuibacter</taxon>
    </lineage>
</organism>
<dbReference type="PANTHER" id="PTHR21666:SF270">
    <property type="entry name" value="MUREIN HYDROLASE ACTIVATOR ENVC"/>
    <property type="match status" value="1"/>
</dbReference>
<name>A0A1X9LM18_9MICO</name>
<dbReference type="GO" id="GO:0004222">
    <property type="term" value="F:metalloendopeptidase activity"/>
    <property type="evidence" value="ECO:0007669"/>
    <property type="project" value="TreeGrafter"/>
</dbReference>
<dbReference type="AlphaFoldDB" id="A0A1X9LM18"/>
<feature type="compositionally biased region" description="Basic residues" evidence="1">
    <location>
        <begin position="105"/>
        <end position="114"/>
    </location>
</feature>
<proteinExistence type="predicted"/>
<accession>A0A1X9LM18</accession>
<evidence type="ECO:0000259" key="3">
    <source>
        <dbReference type="Pfam" id="PF01551"/>
    </source>
</evidence>
<dbReference type="SUPFAM" id="SSF51261">
    <property type="entry name" value="Duplicated hybrid motif"/>
    <property type="match status" value="1"/>
</dbReference>
<feature type="transmembrane region" description="Helical" evidence="2">
    <location>
        <begin position="143"/>
        <end position="165"/>
    </location>
</feature>
<dbReference type="Proteomes" id="UP000192775">
    <property type="component" value="Chromosome"/>
</dbReference>
<dbReference type="PANTHER" id="PTHR21666">
    <property type="entry name" value="PEPTIDASE-RELATED"/>
    <property type="match status" value="1"/>
</dbReference>
<dbReference type="STRING" id="1619308.B5808_14170"/>
<keyword evidence="5" id="KW-1185">Reference proteome</keyword>
<dbReference type="InterPro" id="IPR011055">
    <property type="entry name" value="Dup_hybrid_motif"/>
</dbReference>
<dbReference type="InterPro" id="IPR050570">
    <property type="entry name" value="Cell_wall_metabolism_enzyme"/>
</dbReference>
<evidence type="ECO:0000256" key="2">
    <source>
        <dbReference type="SAM" id="Phobius"/>
    </source>
</evidence>
<gene>
    <name evidence="4" type="ORF">B5808_14170</name>
</gene>
<protein>
    <recommendedName>
        <fullName evidence="3">M23ase beta-sheet core domain-containing protein</fullName>
    </recommendedName>
</protein>
<dbReference type="KEGG" id="cphy:B5808_14170"/>
<evidence type="ECO:0000313" key="4">
    <source>
        <dbReference type="EMBL" id="ARJ06234.1"/>
    </source>
</evidence>
<keyword evidence="2" id="KW-1133">Transmembrane helix</keyword>
<reference evidence="4 5" key="1">
    <citation type="submission" date="2017-04" db="EMBL/GenBank/DDBJ databases">
        <authorList>
            <person name="Afonso C.L."/>
            <person name="Miller P.J."/>
            <person name="Scott M.A."/>
            <person name="Spackman E."/>
            <person name="Goraichik I."/>
            <person name="Dimitrov K.M."/>
            <person name="Suarez D.L."/>
            <person name="Swayne D.E."/>
        </authorList>
    </citation>
    <scope>NUCLEOTIDE SEQUENCE [LARGE SCALE GENOMIC DNA]</scope>
    <source>
        <strain evidence="5">XA(T)</strain>
    </source>
</reference>
<feature type="compositionally biased region" description="Low complexity" evidence="1">
    <location>
        <begin position="124"/>
        <end position="133"/>
    </location>
</feature>
<dbReference type="EMBL" id="CP020715">
    <property type="protein sequence ID" value="ARJ06234.1"/>
    <property type="molecule type" value="Genomic_DNA"/>
</dbReference>
<dbReference type="CDD" id="cd12797">
    <property type="entry name" value="M23_peptidase"/>
    <property type="match status" value="1"/>
</dbReference>
<sequence length="376" mass="37929">MSTPTTAIPIITPEQAAAAKTPARITITPLDDVEVVRVPDVAAPAAPQTPLVPDLPSGADAGGTAPALPATTPVRRARRARTDAEGNVIVDPPIPAEPDPVVQAKRSKSGRRRASAPAGPPPGADQNPADQPPLSRRARRSTIVRVGVSTLGMLFAAGLAVGTSLPASVFSASALDSGMTIADVAPGLEGQALTTAADAGAASVARDGYSVTDLKQVAAASGIRMANTFVNDPTSAVQWPFPVGVPISDGFGPRESPGGIGSTDHKGVDFTPGQGTAIGSIADGVVSTVVPYDGGGLGVYVMIDHVIDGQKVTSVYGHMLTGSIEVEVGQAVKVGQQIGRVGNTGTSTGAHLHLEIRLNGTTPVDPYAFLEAHVGA</sequence>